<dbReference type="EMBL" id="CP029822">
    <property type="protein sequence ID" value="AZS52163.1"/>
    <property type="molecule type" value="Genomic_DNA"/>
</dbReference>
<protein>
    <submittedName>
        <fullName evidence="1">DUF3465 domain-containing protein</fullName>
    </submittedName>
</protein>
<proteinExistence type="predicted"/>
<sequence length="128" mass="14555">MSSFQPSTAKQVTLSNSVSNPELLRAYNSRVAKAQIKGKGTIIKLLKDDLDGSHHQRILLKVNPNQTLLIAHNIDLAPRIDNLRVGDVLEFYGEYVWNNKGGVLHWTHRDPRGRHQGGWLKYQGKIYQ</sequence>
<evidence type="ECO:0000313" key="1">
    <source>
        <dbReference type="EMBL" id="AZS52163.1"/>
    </source>
</evidence>
<gene>
    <name evidence="1" type="ORF">DM558_03650</name>
</gene>
<evidence type="ECO:0000313" key="2">
    <source>
        <dbReference type="Proteomes" id="UP000273143"/>
    </source>
</evidence>
<name>A0A3Q9JN09_9GAMM</name>
<dbReference type="AlphaFoldDB" id="A0A3Q9JN09"/>
<accession>A0A3Q9JN09</accession>
<reference evidence="2" key="1">
    <citation type="submission" date="2018-06" db="EMBL/GenBank/DDBJ databases">
        <title>Complete genome of Pseudomonas insecticola strain QZS01.</title>
        <authorList>
            <person name="Wang J."/>
            <person name="Su Q."/>
        </authorList>
    </citation>
    <scope>NUCLEOTIDE SEQUENCE [LARGE SCALE GENOMIC DNA]</scope>
    <source>
        <strain evidence="2">QZS01</strain>
    </source>
</reference>
<dbReference type="InterPro" id="IPR021856">
    <property type="entry name" value="DUF3465"/>
</dbReference>
<dbReference type="KEGG" id="emo:DM558_03650"/>
<dbReference type="Proteomes" id="UP000273143">
    <property type="component" value="Chromosome"/>
</dbReference>
<keyword evidence="2" id="KW-1185">Reference proteome</keyword>
<dbReference type="Pfam" id="PF11948">
    <property type="entry name" value="DUF3465"/>
    <property type="match status" value="1"/>
</dbReference>
<organism evidence="1 2">
    <name type="scientific">Entomomonas moraniae</name>
    <dbReference type="NCBI Taxonomy" id="2213226"/>
    <lineage>
        <taxon>Bacteria</taxon>
        <taxon>Pseudomonadati</taxon>
        <taxon>Pseudomonadota</taxon>
        <taxon>Gammaproteobacteria</taxon>
        <taxon>Pseudomonadales</taxon>
        <taxon>Pseudomonadaceae</taxon>
        <taxon>Entomomonas</taxon>
    </lineage>
</organism>